<keyword evidence="4" id="KW-0812">Transmembrane</keyword>
<dbReference type="STRING" id="298654.FraEuI1c_1934"/>
<proteinExistence type="inferred from homology"/>
<dbReference type="HOGENOM" id="CLU_578559_0_0_11"/>
<evidence type="ECO:0000256" key="4">
    <source>
        <dbReference type="SAM" id="Phobius"/>
    </source>
</evidence>
<dbReference type="SUPFAM" id="SSF53822">
    <property type="entry name" value="Periplasmic binding protein-like I"/>
    <property type="match status" value="1"/>
</dbReference>
<keyword evidence="2" id="KW-0732">Signal</keyword>
<feature type="region of interest" description="Disordered" evidence="3">
    <location>
        <begin position="1"/>
        <end position="20"/>
    </location>
</feature>
<keyword evidence="4" id="KW-1133">Transmembrane helix</keyword>
<dbReference type="Proteomes" id="UP000002484">
    <property type="component" value="Chromosome"/>
</dbReference>
<dbReference type="InParanoid" id="E3ITT7"/>
<dbReference type="RefSeq" id="WP_013423103.1">
    <property type="nucleotide sequence ID" value="NC_014666.1"/>
</dbReference>
<sequence length="473" mass="49423">MARRSSRPCPERPHPRRARRGLAGLPVLAAASALLLVIAGCTRSTNETETGGGDAGGSPTSAAPAAAAAGDFGTEKGICGPGSARTATGRGVTASSITIGTMGDPGSTVTPGLGQEFFDVADAFAAWCNKAGGINGRKIVVNKHDAKLTDVAARTLDACQTDFMLVGGGNVLDAPGVQPRIDCKLGAIPAYGVSPQSLNAPLQLRAAPNTANRYPVAGFLAMARMFPDAMNAIGISGSSLADIRPQGLRLQEALTQLGYKVADYQEPPALVTNWRPYVEELKGKGVQGYEAIGVQDLTPVVTAMNDVGLNLKYMIIENQLYDPKTIAGAKSTKFPPTWLVMDHLPFELAAQSPVTQEAVDLVHATVPNAKLTAFTALALSSWVLWAKSATACGDTLTVDCVLAKAGTQTAWTAGGLYPKIDLKPGEQEVSHCYLLMKVTADGFVYDKTATAPNQGFFNCSDKNVVTLTNPFTA</sequence>
<feature type="compositionally biased region" description="Low complexity" evidence="3">
    <location>
        <begin position="57"/>
        <end position="67"/>
    </location>
</feature>
<keyword evidence="4" id="KW-0472">Membrane</keyword>
<dbReference type="InterPro" id="IPR028082">
    <property type="entry name" value="Peripla_BP_I"/>
</dbReference>
<dbReference type="eggNOG" id="COG0683">
    <property type="taxonomic scope" value="Bacteria"/>
</dbReference>
<dbReference type="AlphaFoldDB" id="E3ITT7"/>
<dbReference type="InterPro" id="IPR028081">
    <property type="entry name" value="Leu-bd"/>
</dbReference>
<feature type="transmembrane region" description="Helical" evidence="4">
    <location>
        <begin position="21"/>
        <end position="40"/>
    </location>
</feature>
<comment type="similarity">
    <text evidence="1">Belongs to the leucine-binding protein family.</text>
</comment>
<protein>
    <submittedName>
        <fullName evidence="6">ABC-type branched-chain amino acid transport systems periplasmic component-like protein</fullName>
    </submittedName>
</protein>
<feature type="domain" description="Leucine-binding protein" evidence="5">
    <location>
        <begin position="97"/>
        <end position="442"/>
    </location>
</feature>
<dbReference type="OrthoDB" id="4365763at2"/>
<evidence type="ECO:0000256" key="2">
    <source>
        <dbReference type="ARBA" id="ARBA00022729"/>
    </source>
</evidence>
<dbReference type="Pfam" id="PF13458">
    <property type="entry name" value="Peripla_BP_6"/>
    <property type="match status" value="1"/>
</dbReference>
<gene>
    <name evidence="6" type="ordered locus">FraEuI1c_1934</name>
</gene>
<name>E3ITT7_PSEI1</name>
<evidence type="ECO:0000313" key="7">
    <source>
        <dbReference type="Proteomes" id="UP000002484"/>
    </source>
</evidence>
<dbReference type="Gene3D" id="3.40.50.2300">
    <property type="match status" value="2"/>
</dbReference>
<keyword evidence="7" id="KW-1185">Reference proteome</keyword>
<dbReference type="EMBL" id="CP002299">
    <property type="protein sequence ID" value="ADP79984.1"/>
    <property type="molecule type" value="Genomic_DNA"/>
</dbReference>
<accession>E3ITT7</accession>
<evidence type="ECO:0000256" key="1">
    <source>
        <dbReference type="ARBA" id="ARBA00010062"/>
    </source>
</evidence>
<evidence type="ECO:0000256" key="3">
    <source>
        <dbReference type="SAM" id="MobiDB-lite"/>
    </source>
</evidence>
<feature type="region of interest" description="Disordered" evidence="3">
    <location>
        <begin position="46"/>
        <end position="67"/>
    </location>
</feature>
<reference evidence="6 7" key="1">
    <citation type="submission" date="2010-10" db="EMBL/GenBank/DDBJ databases">
        <title>Complete sequence of Frankia sp. EuI1c.</title>
        <authorList>
            <consortium name="US DOE Joint Genome Institute"/>
            <person name="Lucas S."/>
            <person name="Copeland A."/>
            <person name="Lapidus A."/>
            <person name="Cheng J.-F."/>
            <person name="Bruce D."/>
            <person name="Goodwin L."/>
            <person name="Pitluck S."/>
            <person name="Chertkov O."/>
            <person name="Detter J.C."/>
            <person name="Han C."/>
            <person name="Tapia R."/>
            <person name="Land M."/>
            <person name="Hauser L."/>
            <person name="Jeffries C."/>
            <person name="Kyrpides N."/>
            <person name="Ivanova N."/>
            <person name="Mikhailova N."/>
            <person name="Beauchemin N."/>
            <person name="Sen A."/>
            <person name="Sur S.A."/>
            <person name="Gtari M."/>
            <person name="Wall L."/>
            <person name="Tisa L."/>
            <person name="Woyke T."/>
        </authorList>
    </citation>
    <scope>NUCLEOTIDE SEQUENCE [LARGE SCALE GENOMIC DNA]</scope>
    <source>
        <strain evidence="7">DSM 45817 / CECT 9037 / EuI1c</strain>
    </source>
</reference>
<evidence type="ECO:0000259" key="5">
    <source>
        <dbReference type="Pfam" id="PF13458"/>
    </source>
</evidence>
<evidence type="ECO:0000313" key="6">
    <source>
        <dbReference type="EMBL" id="ADP79984.1"/>
    </source>
</evidence>
<dbReference type="KEGG" id="fri:FraEuI1c_1934"/>
<organism evidence="6 7">
    <name type="scientific">Pseudofrankia inefficax (strain DSM 45817 / CECT 9037 / DDB 130130 / EuI1c)</name>
    <name type="common">Frankia inefficax</name>
    <dbReference type="NCBI Taxonomy" id="298654"/>
    <lineage>
        <taxon>Bacteria</taxon>
        <taxon>Bacillati</taxon>
        <taxon>Actinomycetota</taxon>
        <taxon>Actinomycetes</taxon>
        <taxon>Frankiales</taxon>
        <taxon>Frankiaceae</taxon>
        <taxon>Pseudofrankia</taxon>
    </lineage>
</organism>